<keyword evidence="4" id="KW-1185">Reference proteome</keyword>
<reference evidence="3 4" key="1">
    <citation type="submission" date="2015-09" db="EMBL/GenBank/DDBJ databases">
        <title>Genome sequencing project for genomic taxonomy and phylogenomics of Bacillus-like bacteria.</title>
        <authorList>
            <person name="Liu B."/>
            <person name="Wang J."/>
            <person name="Zhu Y."/>
            <person name="Liu G."/>
            <person name="Chen Q."/>
            <person name="Chen Z."/>
            <person name="Lan J."/>
            <person name="Che J."/>
            <person name="Ge C."/>
            <person name="Shi H."/>
            <person name="Pan Z."/>
            <person name="Liu X."/>
        </authorList>
    </citation>
    <scope>NUCLEOTIDE SEQUENCE [LARGE SCALE GENOMIC DNA]</scope>
    <source>
        <strain evidence="3 4">FJAT-18043</strain>
    </source>
</reference>
<name>A0A0Q3SJ23_9BACI</name>
<dbReference type="GO" id="GO:0003700">
    <property type="term" value="F:DNA-binding transcription factor activity"/>
    <property type="evidence" value="ECO:0007669"/>
    <property type="project" value="TreeGrafter"/>
</dbReference>
<dbReference type="InterPro" id="IPR013096">
    <property type="entry name" value="Cupin_2"/>
</dbReference>
<dbReference type="EMBL" id="LJIX01000006">
    <property type="protein sequence ID" value="KQL19700.1"/>
    <property type="molecule type" value="Genomic_DNA"/>
</dbReference>
<dbReference type="RefSeq" id="WP_053476231.1">
    <property type="nucleotide sequence ID" value="NZ_CP041305.1"/>
</dbReference>
<dbReference type="STRING" id="1637975.AN957_14730"/>
<keyword evidence="1 3" id="KW-0238">DNA-binding</keyword>
<dbReference type="Pfam" id="PF07883">
    <property type="entry name" value="Cupin_2"/>
    <property type="match status" value="1"/>
</dbReference>
<dbReference type="PANTHER" id="PTHR46797:SF24">
    <property type="entry name" value="DNA-BINDING PHAGE PROTEIN"/>
    <property type="match status" value="1"/>
</dbReference>
<dbReference type="CDD" id="cd02209">
    <property type="entry name" value="cupin_XRE_C"/>
    <property type="match status" value="1"/>
</dbReference>
<accession>A0A0Q3SJ23</accession>
<dbReference type="PATRIC" id="fig|1637975.4.peg.2822"/>
<proteinExistence type="predicted"/>
<dbReference type="GO" id="GO:0003677">
    <property type="term" value="F:DNA binding"/>
    <property type="evidence" value="ECO:0007669"/>
    <property type="project" value="UniProtKB-KW"/>
</dbReference>
<evidence type="ECO:0000256" key="1">
    <source>
        <dbReference type="ARBA" id="ARBA00023125"/>
    </source>
</evidence>
<protein>
    <submittedName>
        <fullName evidence="3">DNA-binding protein</fullName>
    </submittedName>
</protein>
<dbReference type="CDD" id="cd00093">
    <property type="entry name" value="HTH_XRE"/>
    <property type="match status" value="1"/>
</dbReference>
<evidence type="ECO:0000259" key="2">
    <source>
        <dbReference type="PROSITE" id="PS50943"/>
    </source>
</evidence>
<dbReference type="InterPro" id="IPR014710">
    <property type="entry name" value="RmlC-like_jellyroll"/>
</dbReference>
<dbReference type="AlphaFoldDB" id="A0A0Q3SJ23"/>
<comment type="caution">
    <text evidence="3">The sequence shown here is derived from an EMBL/GenBank/DDBJ whole genome shotgun (WGS) entry which is preliminary data.</text>
</comment>
<feature type="domain" description="HTH cro/C1-type" evidence="2">
    <location>
        <begin position="19"/>
        <end position="73"/>
    </location>
</feature>
<dbReference type="Pfam" id="PF01381">
    <property type="entry name" value="HTH_3"/>
    <property type="match status" value="1"/>
</dbReference>
<dbReference type="GO" id="GO:0005829">
    <property type="term" value="C:cytosol"/>
    <property type="evidence" value="ECO:0007669"/>
    <property type="project" value="TreeGrafter"/>
</dbReference>
<organism evidence="3 4">
    <name type="scientific">Cytobacillus solani</name>
    <dbReference type="NCBI Taxonomy" id="1637975"/>
    <lineage>
        <taxon>Bacteria</taxon>
        <taxon>Bacillati</taxon>
        <taxon>Bacillota</taxon>
        <taxon>Bacilli</taxon>
        <taxon>Bacillales</taxon>
        <taxon>Bacillaceae</taxon>
        <taxon>Cytobacillus</taxon>
    </lineage>
</organism>
<dbReference type="SUPFAM" id="SSF47413">
    <property type="entry name" value="lambda repressor-like DNA-binding domains"/>
    <property type="match status" value="1"/>
</dbReference>
<dbReference type="Proteomes" id="UP000050996">
    <property type="component" value="Unassembled WGS sequence"/>
</dbReference>
<dbReference type="InterPro" id="IPR010982">
    <property type="entry name" value="Lambda_DNA-bd_dom_sf"/>
</dbReference>
<dbReference type="InterPro" id="IPR050807">
    <property type="entry name" value="TransReg_Diox_bact_type"/>
</dbReference>
<dbReference type="InterPro" id="IPR001387">
    <property type="entry name" value="Cro/C1-type_HTH"/>
</dbReference>
<sequence>MNKGPDEQKQVVLQVGAVLKKLRKEKKWSLEDLSELSGVSKLTLGNIERGETNPTIGMLWKISKSLSIPLMSLFSNEDSSVNLSRAGKGLRISGEEKNWAIEPIFQHTNNEMEMYRAYLQPNSSYYPEKHHQNTTELATVMSGTILIQVNNESYILNQYDSISFRADGEHSYTNDSNEVVVLHIILKYSV</sequence>
<dbReference type="Gene3D" id="2.60.120.10">
    <property type="entry name" value="Jelly Rolls"/>
    <property type="match status" value="1"/>
</dbReference>
<dbReference type="SUPFAM" id="SSF51182">
    <property type="entry name" value="RmlC-like cupins"/>
    <property type="match status" value="1"/>
</dbReference>
<dbReference type="InterPro" id="IPR011051">
    <property type="entry name" value="RmlC_Cupin_sf"/>
</dbReference>
<dbReference type="PROSITE" id="PS50943">
    <property type="entry name" value="HTH_CROC1"/>
    <property type="match status" value="1"/>
</dbReference>
<dbReference type="Gene3D" id="1.10.260.40">
    <property type="entry name" value="lambda repressor-like DNA-binding domains"/>
    <property type="match status" value="1"/>
</dbReference>
<evidence type="ECO:0000313" key="3">
    <source>
        <dbReference type="EMBL" id="KQL19700.1"/>
    </source>
</evidence>
<dbReference type="PANTHER" id="PTHR46797">
    <property type="entry name" value="HTH-TYPE TRANSCRIPTIONAL REGULATOR"/>
    <property type="match status" value="1"/>
</dbReference>
<evidence type="ECO:0000313" key="4">
    <source>
        <dbReference type="Proteomes" id="UP000050996"/>
    </source>
</evidence>
<gene>
    <name evidence="3" type="ORF">AN957_14730</name>
</gene>
<dbReference type="SMART" id="SM00530">
    <property type="entry name" value="HTH_XRE"/>
    <property type="match status" value="1"/>
</dbReference>